<evidence type="ECO:0000256" key="5">
    <source>
        <dbReference type="ARBA" id="ARBA00022777"/>
    </source>
</evidence>
<dbReference type="Pfam" id="PF02518">
    <property type="entry name" value="HATPase_c"/>
    <property type="match status" value="1"/>
</dbReference>
<evidence type="ECO:0000259" key="9">
    <source>
        <dbReference type="PROSITE" id="PS50109"/>
    </source>
</evidence>
<dbReference type="SUPFAM" id="SSF47384">
    <property type="entry name" value="Homodimeric domain of signal transducing histidine kinase"/>
    <property type="match status" value="1"/>
</dbReference>
<feature type="transmembrane region" description="Helical" evidence="8">
    <location>
        <begin position="60"/>
        <end position="81"/>
    </location>
</feature>
<dbReference type="EMBL" id="CP114040">
    <property type="protein sequence ID" value="WAS91635.1"/>
    <property type="molecule type" value="Genomic_DNA"/>
</dbReference>
<dbReference type="SMART" id="SM00388">
    <property type="entry name" value="HisKA"/>
    <property type="match status" value="1"/>
</dbReference>
<accession>A0ABY7GXC5</accession>
<dbReference type="CDD" id="cd00082">
    <property type="entry name" value="HisKA"/>
    <property type="match status" value="1"/>
</dbReference>
<sequence>MPDPSSTASSPLLRGLLAVRSQDHDVVRRGRSFVALCLTFAGITGVLAIPIALADPAGDLPMSLVVLASVIANYALGAVLARRGWVDLAGILVSANLSLSVAVAILFRFHELNDGLWFMALGVLISGLALRPRLIWAILGFNLALTTLMLVFVPASAAGPYHNFGKLMILDALLVTTAIAAFIDATRSRDLFRRQLRAVDDLKVARERAELASSAKSVFLANMSHELRTPLNAIIGFSEMLQEDADDPGVRADLGKIHGAGHHLLAIISDILDLSRVEVGKFEVRADWFDLGDFLARLHGLVAPLAAAHGNTFSLDCAAGGAVFADEVRLRQALLNLLGNACKFTEGGAVKLSVRERVERGEARIEFEVTDNGIGIAPDDLDRIYMPFVQIDDSPTRRQGGTGLGLTLTREIVLLLGGTIHVDSTLGAGTTFTLAVPRRWSPDPAAPPRVEAVASGVPAPLAT</sequence>
<proteinExistence type="predicted"/>
<keyword evidence="4" id="KW-0808">Transferase</keyword>
<keyword evidence="3" id="KW-0597">Phosphoprotein</keyword>
<evidence type="ECO:0000256" key="6">
    <source>
        <dbReference type="ARBA" id="ARBA00023012"/>
    </source>
</evidence>
<comment type="catalytic activity">
    <reaction evidence="1">
        <text>ATP + protein L-histidine = ADP + protein N-phospho-L-histidine.</text>
        <dbReference type="EC" id="2.7.13.3"/>
    </reaction>
</comment>
<keyword evidence="11" id="KW-1185">Reference proteome</keyword>
<keyword evidence="8" id="KW-1133">Transmembrane helix</keyword>
<evidence type="ECO:0000256" key="1">
    <source>
        <dbReference type="ARBA" id="ARBA00000085"/>
    </source>
</evidence>
<evidence type="ECO:0000256" key="7">
    <source>
        <dbReference type="SAM" id="MobiDB-lite"/>
    </source>
</evidence>
<keyword evidence="5 10" id="KW-0418">Kinase</keyword>
<protein>
    <recommendedName>
        <fullName evidence="2">histidine kinase</fullName>
        <ecNumber evidence="2">2.7.13.3</ecNumber>
    </recommendedName>
</protein>
<dbReference type="PANTHER" id="PTHR43711">
    <property type="entry name" value="TWO-COMPONENT HISTIDINE KINASE"/>
    <property type="match status" value="1"/>
</dbReference>
<evidence type="ECO:0000256" key="3">
    <source>
        <dbReference type="ARBA" id="ARBA00022553"/>
    </source>
</evidence>
<evidence type="ECO:0000313" key="10">
    <source>
        <dbReference type="EMBL" id="WAS91635.1"/>
    </source>
</evidence>
<dbReference type="InterPro" id="IPR036890">
    <property type="entry name" value="HATPase_C_sf"/>
</dbReference>
<dbReference type="InterPro" id="IPR005467">
    <property type="entry name" value="His_kinase_dom"/>
</dbReference>
<dbReference type="SMART" id="SM00387">
    <property type="entry name" value="HATPase_c"/>
    <property type="match status" value="1"/>
</dbReference>
<dbReference type="Pfam" id="PF00512">
    <property type="entry name" value="HisKA"/>
    <property type="match status" value="1"/>
</dbReference>
<dbReference type="InterPro" id="IPR004358">
    <property type="entry name" value="Sig_transdc_His_kin-like_C"/>
</dbReference>
<dbReference type="PRINTS" id="PR00344">
    <property type="entry name" value="BCTRLSENSOR"/>
</dbReference>
<organism evidence="10 11">
    <name type="scientific">Nannocystis punicea</name>
    <dbReference type="NCBI Taxonomy" id="2995304"/>
    <lineage>
        <taxon>Bacteria</taxon>
        <taxon>Pseudomonadati</taxon>
        <taxon>Myxococcota</taxon>
        <taxon>Polyangia</taxon>
        <taxon>Nannocystales</taxon>
        <taxon>Nannocystaceae</taxon>
        <taxon>Nannocystis</taxon>
    </lineage>
</organism>
<feature type="transmembrane region" description="Helical" evidence="8">
    <location>
        <begin position="33"/>
        <end position="54"/>
    </location>
</feature>
<feature type="transmembrane region" description="Helical" evidence="8">
    <location>
        <begin position="135"/>
        <end position="155"/>
    </location>
</feature>
<gene>
    <name evidence="10" type="ORF">O0S08_36095</name>
</gene>
<reference evidence="10" key="1">
    <citation type="submission" date="2022-11" db="EMBL/GenBank/DDBJ databases">
        <title>Minimal conservation of predation-associated metabolite biosynthetic gene clusters underscores biosynthetic potential of Myxococcota including descriptions for ten novel species: Archangium lansinium sp. nov., Myxococcus landrumus sp. nov., Nannocystis bai.</title>
        <authorList>
            <person name="Ahearne A."/>
            <person name="Stevens C."/>
            <person name="Dowd S."/>
        </authorList>
    </citation>
    <scope>NUCLEOTIDE SEQUENCE</scope>
    <source>
        <strain evidence="10">Fl3</strain>
    </source>
</reference>
<dbReference type="InterPro" id="IPR003594">
    <property type="entry name" value="HATPase_dom"/>
</dbReference>
<dbReference type="SUPFAM" id="SSF55874">
    <property type="entry name" value="ATPase domain of HSP90 chaperone/DNA topoisomerase II/histidine kinase"/>
    <property type="match status" value="1"/>
</dbReference>
<feature type="transmembrane region" description="Helical" evidence="8">
    <location>
        <begin position="88"/>
        <end position="109"/>
    </location>
</feature>
<evidence type="ECO:0000256" key="8">
    <source>
        <dbReference type="SAM" id="Phobius"/>
    </source>
</evidence>
<keyword evidence="8" id="KW-0812">Transmembrane</keyword>
<dbReference type="InterPro" id="IPR003661">
    <property type="entry name" value="HisK_dim/P_dom"/>
</dbReference>
<dbReference type="PROSITE" id="PS50109">
    <property type="entry name" value="HIS_KIN"/>
    <property type="match status" value="1"/>
</dbReference>
<dbReference type="Proteomes" id="UP001164459">
    <property type="component" value="Chromosome"/>
</dbReference>
<keyword evidence="8" id="KW-0472">Membrane</keyword>
<dbReference type="InterPro" id="IPR050736">
    <property type="entry name" value="Sensor_HK_Regulatory"/>
</dbReference>
<evidence type="ECO:0000256" key="4">
    <source>
        <dbReference type="ARBA" id="ARBA00022679"/>
    </source>
</evidence>
<dbReference type="InterPro" id="IPR036097">
    <property type="entry name" value="HisK_dim/P_sf"/>
</dbReference>
<feature type="transmembrane region" description="Helical" evidence="8">
    <location>
        <begin position="167"/>
        <end position="185"/>
    </location>
</feature>
<evidence type="ECO:0000256" key="2">
    <source>
        <dbReference type="ARBA" id="ARBA00012438"/>
    </source>
</evidence>
<dbReference type="Gene3D" id="3.30.565.10">
    <property type="entry name" value="Histidine kinase-like ATPase, C-terminal domain"/>
    <property type="match status" value="1"/>
</dbReference>
<dbReference type="Gene3D" id="1.10.287.130">
    <property type="match status" value="1"/>
</dbReference>
<feature type="region of interest" description="Disordered" evidence="7">
    <location>
        <begin position="441"/>
        <end position="463"/>
    </location>
</feature>
<keyword evidence="6" id="KW-0902">Two-component regulatory system</keyword>
<evidence type="ECO:0000313" key="11">
    <source>
        <dbReference type="Proteomes" id="UP001164459"/>
    </source>
</evidence>
<name>A0ABY7GXC5_9BACT</name>
<dbReference type="EC" id="2.7.13.3" evidence="2"/>
<dbReference type="PANTHER" id="PTHR43711:SF26">
    <property type="entry name" value="SENSOR HISTIDINE KINASE RCSC"/>
    <property type="match status" value="1"/>
</dbReference>
<dbReference type="RefSeq" id="WP_269033997.1">
    <property type="nucleotide sequence ID" value="NZ_CP114040.1"/>
</dbReference>
<feature type="domain" description="Histidine kinase" evidence="9">
    <location>
        <begin position="222"/>
        <end position="440"/>
    </location>
</feature>
<dbReference type="GO" id="GO:0016301">
    <property type="term" value="F:kinase activity"/>
    <property type="evidence" value="ECO:0007669"/>
    <property type="project" value="UniProtKB-KW"/>
</dbReference>